<keyword evidence="5" id="KW-1185">Reference proteome</keyword>
<gene>
    <name evidence="4" type="ORF">KK062_15370</name>
</gene>
<reference evidence="4 5" key="1">
    <citation type="submission" date="2021-05" db="EMBL/GenBank/DDBJ databases">
        <title>A Polyphasic approach of four new species of the genus Ohtaekwangia: Ohtaekwangia histidinii sp. nov., Ohtaekwangia cretensis sp. nov., Ohtaekwangia indiensis sp. nov., Ohtaekwangia reichenbachii sp. nov. from diverse environment.</title>
        <authorList>
            <person name="Octaviana S."/>
        </authorList>
    </citation>
    <scope>NUCLEOTIDE SEQUENCE [LARGE SCALE GENOMIC DNA]</scope>
    <source>
        <strain evidence="4 5">PWU5</strain>
    </source>
</reference>
<dbReference type="RefSeq" id="WP_254085201.1">
    <property type="nucleotide sequence ID" value="NZ_JAHESE010000015.1"/>
</dbReference>
<keyword evidence="2" id="KW-0812">Transmembrane</keyword>
<sequence>MKLFVTLLALISLAWQASGQTVSNVKWELENDERIVITYDLAKQGNAIYFDVALKVIIDNKAIVPKSVSGDVGNYVRMGTGKKVIWNIFDDLAELNGELSVEVSATSPVPTNTTATNADANTKKPEETVKAPDLMKNLPSGASGNGIPFWVGLGGIGATGVGLITSGMKSSSDSKDLYNVYKQNMVETAVVYEEMGTTRNDVYDEANKKHKTGTFLKVAGGAVLLTAGIIMVNRLIQLKKLEQRTVSFAPYLNIDRKSAPGKVYTAGGLTLTCRLSN</sequence>
<evidence type="ECO:0000256" key="1">
    <source>
        <dbReference type="SAM" id="MobiDB-lite"/>
    </source>
</evidence>
<accession>A0AAP2E0V8</accession>
<evidence type="ECO:0000313" key="4">
    <source>
        <dbReference type="EMBL" id="MBT1709622.1"/>
    </source>
</evidence>
<feature type="compositionally biased region" description="Low complexity" evidence="1">
    <location>
        <begin position="111"/>
        <end position="120"/>
    </location>
</feature>
<keyword evidence="2" id="KW-1133">Transmembrane helix</keyword>
<evidence type="ECO:0000313" key="5">
    <source>
        <dbReference type="Proteomes" id="UP001319080"/>
    </source>
</evidence>
<dbReference type="AlphaFoldDB" id="A0AAP2E0V8"/>
<feature type="chain" id="PRO_5042925699" evidence="3">
    <location>
        <begin position="18"/>
        <end position="277"/>
    </location>
</feature>
<keyword evidence="3" id="KW-0732">Signal</keyword>
<feature type="region of interest" description="Disordered" evidence="1">
    <location>
        <begin position="107"/>
        <end position="127"/>
    </location>
</feature>
<proteinExistence type="predicted"/>
<evidence type="ECO:0000256" key="3">
    <source>
        <dbReference type="SAM" id="SignalP"/>
    </source>
</evidence>
<evidence type="ECO:0000256" key="2">
    <source>
        <dbReference type="SAM" id="Phobius"/>
    </source>
</evidence>
<comment type="caution">
    <text evidence="4">The sequence shown here is derived from an EMBL/GenBank/DDBJ whole genome shotgun (WGS) entry which is preliminary data.</text>
</comment>
<protein>
    <submittedName>
        <fullName evidence="4">Uncharacterized protein</fullName>
    </submittedName>
</protein>
<name>A0AAP2E0V8_9BACT</name>
<keyword evidence="2" id="KW-0472">Membrane</keyword>
<organism evidence="4 5">
    <name type="scientific">Dawidia cretensis</name>
    <dbReference type="NCBI Taxonomy" id="2782350"/>
    <lineage>
        <taxon>Bacteria</taxon>
        <taxon>Pseudomonadati</taxon>
        <taxon>Bacteroidota</taxon>
        <taxon>Cytophagia</taxon>
        <taxon>Cytophagales</taxon>
        <taxon>Chryseotaleaceae</taxon>
        <taxon>Dawidia</taxon>
    </lineage>
</organism>
<dbReference type="Proteomes" id="UP001319080">
    <property type="component" value="Unassembled WGS sequence"/>
</dbReference>
<dbReference type="EMBL" id="JAHESE010000015">
    <property type="protein sequence ID" value="MBT1709622.1"/>
    <property type="molecule type" value="Genomic_DNA"/>
</dbReference>
<feature type="signal peptide" evidence="3">
    <location>
        <begin position="1"/>
        <end position="17"/>
    </location>
</feature>
<feature type="transmembrane region" description="Helical" evidence="2">
    <location>
        <begin position="215"/>
        <end position="236"/>
    </location>
</feature>